<protein>
    <submittedName>
        <fullName evidence="2">Uncharacterized protein</fullName>
    </submittedName>
</protein>
<feature type="region of interest" description="Disordered" evidence="1">
    <location>
        <begin position="452"/>
        <end position="499"/>
    </location>
</feature>
<evidence type="ECO:0000256" key="1">
    <source>
        <dbReference type="SAM" id="MobiDB-lite"/>
    </source>
</evidence>
<dbReference type="AlphaFoldDB" id="A0A0G4H2M8"/>
<dbReference type="VEuPathDB" id="CryptoDB:Cvel_24452"/>
<gene>
    <name evidence="2" type="ORF">Cvel_24452</name>
</gene>
<reference evidence="2" key="1">
    <citation type="submission" date="2014-11" db="EMBL/GenBank/DDBJ databases">
        <authorList>
            <person name="Otto D Thomas"/>
            <person name="Naeem Raeece"/>
        </authorList>
    </citation>
    <scope>NUCLEOTIDE SEQUENCE</scope>
</reference>
<feature type="region of interest" description="Disordered" evidence="1">
    <location>
        <begin position="146"/>
        <end position="171"/>
    </location>
</feature>
<dbReference type="EMBL" id="CDMZ01001814">
    <property type="protein sequence ID" value="CEM37897.1"/>
    <property type="molecule type" value="Genomic_DNA"/>
</dbReference>
<name>A0A0G4H2M8_9ALVE</name>
<evidence type="ECO:0000313" key="2">
    <source>
        <dbReference type="EMBL" id="CEM37897.1"/>
    </source>
</evidence>
<sequence>MPAISIQCSDGEVVEVLSWVAERFEFFKDLASFQRSSGQSGLSESDTTKVNLEEFSKELVSLAMLDVKPVTKETFVGLMGVLNFLRPEEQCKRFLFNTIRTQMKGLQGTAAWTHDGTFCSEVFDACLLYPLVRDFVEYHDINSKDPRGDGSVLNPTRHVQSEEHSDTDPPPLFMDTFPPCLLKRPDVVNLCTKPRTPEEAEKGDPFLSVFVSSCLDSLLAGLSDGRYASKETFDNLGSFLKSVFAFDSHADMILALIEATEAGDGSLPRTDRFVDEVHESIKVPVPVVSTHAGPYNTECVMGEHGSCKVVTPCLQPLPTSEFFYTGREIGYRPDGPPVSGQAHWPISAVSKSFRGRTGGVSISGCVLSHLNPSPLISNSLITPARGDPSGWFSDSADCPEADSIEPSSGGEAALSHCRCSRCRDRLIFNPDVPAPCSVNQREDRDVYMRHGGGATAKSRADEHWEGVRARERSRSRDAERETDREAGRRESGPTDERSVVAAAAAAALATLAPPVKSEPGVKGDTEGSLFLPFVLPHMCVQTDEAKIKQENLPPQPRMRPAAHPNSWKNSAQCCVPAPPPTDPNPHRYGPSTRTHAGPCRPSPDSVLPVSSVLWVNATLESSSTTNHCGAFCLGRRLPCNSRPFAVDARLRVFVREPPPDSLSATAEMCPEREVTRGGAVQSHVIQSIQAPRERRAAASGSFGASLVMPVRQSIDGKREGRGVHLGGIRAEVEFRRFPLRELAFAWLFAAAERGEMEVLADVGSLMATADRHVLFVRLVDILSAAVRRAANRVNGLRGLDLAAALSASWERPFFYTLIQDLWRLLLMN</sequence>
<feature type="compositionally biased region" description="Basic and acidic residues" evidence="1">
    <location>
        <begin position="458"/>
        <end position="498"/>
    </location>
</feature>
<proteinExistence type="predicted"/>
<accession>A0A0G4H2M8</accession>
<organism evidence="2">
    <name type="scientific">Chromera velia CCMP2878</name>
    <dbReference type="NCBI Taxonomy" id="1169474"/>
    <lineage>
        <taxon>Eukaryota</taxon>
        <taxon>Sar</taxon>
        <taxon>Alveolata</taxon>
        <taxon>Colpodellida</taxon>
        <taxon>Chromeraceae</taxon>
        <taxon>Chromera</taxon>
    </lineage>
</organism>